<evidence type="ECO:0000256" key="2">
    <source>
        <dbReference type="ARBA" id="ARBA00023015"/>
    </source>
</evidence>
<evidence type="ECO:0000256" key="4">
    <source>
        <dbReference type="ARBA" id="ARBA00023163"/>
    </source>
</evidence>
<dbReference type="EMBL" id="CAMAPE010000002">
    <property type="protein sequence ID" value="CAH9053248.1"/>
    <property type="molecule type" value="Genomic_DNA"/>
</dbReference>
<evidence type="ECO:0000256" key="5">
    <source>
        <dbReference type="ARBA" id="ARBA00023242"/>
    </source>
</evidence>
<accession>A0A9P0YGI4</accession>
<dbReference type="SUPFAM" id="SSF101936">
    <property type="entry name" value="DNA-binding pseudobarrel domain"/>
    <property type="match status" value="1"/>
</dbReference>
<name>A0A9P0YGI4_CUSEU</name>
<dbReference type="Proteomes" id="UP001152484">
    <property type="component" value="Unassembled WGS sequence"/>
</dbReference>
<dbReference type="GO" id="GO:0005634">
    <property type="term" value="C:nucleus"/>
    <property type="evidence" value="ECO:0007669"/>
    <property type="project" value="UniProtKB-SubCell"/>
</dbReference>
<proteinExistence type="predicted"/>
<reference evidence="7" key="1">
    <citation type="submission" date="2022-07" db="EMBL/GenBank/DDBJ databases">
        <authorList>
            <person name="Macas J."/>
            <person name="Novak P."/>
            <person name="Neumann P."/>
        </authorList>
    </citation>
    <scope>NUCLEOTIDE SEQUENCE</scope>
</reference>
<organism evidence="7 8">
    <name type="scientific">Cuscuta europaea</name>
    <name type="common">European dodder</name>
    <dbReference type="NCBI Taxonomy" id="41803"/>
    <lineage>
        <taxon>Eukaryota</taxon>
        <taxon>Viridiplantae</taxon>
        <taxon>Streptophyta</taxon>
        <taxon>Embryophyta</taxon>
        <taxon>Tracheophyta</taxon>
        <taxon>Spermatophyta</taxon>
        <taxon>Magnoliopsida</taxon>
        <taxon>eudicotyledons</taxon>
        <taxon>Gunneridae</taxon>
        <taxon>Pentapetalae</taxon>
        <taxon>asterids</taxon>
        <taxon>lamiids</taxon>
        <taxon>Solanales</taxon>
        <taxon>Convolvulaceae</taxon>
        <taxon>Cuscuteae</taxon>
        <taxon>Cuscuta</taxon>
        <taxon>Cuscuta subgen. Cuscuta</taxon>
    </lineage>
</organism>
<protein>
    <recommendedName>
        <fullName evidence="9">TF-B3 domain-containing protein</fullName>
    </recommendedName>
</protein>
<comment type="subcellular location">
    <subcellularLocation>
        <location evidence="1">Nucleus</location>
    </subcellularLocation>
</comment>
<gene>
    <name evidence="7" type="ORF">CEURO_LOCUS474</name>
</gene>
<evidence type="ECO:0008006" key="9">
    <source>
        <dbReference type="Google" id="ProtNLM"/>
    </source>
</evidence>
<dbReference type="InterPro" id="IPR015300">
    <property type="entry name" value="DNA-bd_pseudobarrel_sf"/>
</dbReference>
<evidence type="ECO:0000313" key="7">
    <source>
        <dbReference type="EMBL" id="CAH9053248.1"/>
    </source>
</evidence>
<feature type="region of interest" description="Disordered" evidence="6">
    <location>
        <begin position="1"/>
        <end position="25"/>
    </location>
</feature>
<keyword evidence="8" id="KW-1185">Reference proteome</keyword>
<evidence type="ECO:0000256" key="3">
    <source>
        <dbReference type="ARBA" id="ARBA00023125"/>
    </source>
</evidence>
<dbReference type="AlphaFoldDB" id="A0A9P0YGI4"/>
<dbReference type="OrthoDB" id="638806at2759"/>
<dbReference type="Gene3D" id="2.40.330.10">
    <property type="entry name" value="DNA-binding pseudobarrel domain"/>
    <property type="match status" value="1"/>
</dbReference>
<sequence>MDRSPRNNIAKADVRLPSNPSSVTPEFEDVPVKPLSGRPFCDFILSKKRPISQMVFPPEMNSELPNGRVPVVITYGKNTWRTILCVNRNIKSLDSTTWKDFLKDNKVKYGDGLILEVMEINKDLIKLEAQILRGDFPAELDMQISGSAPENEITIE</sequence>
<keyword evidence="3" id="KW-0238">DNA-binding</keyword>
<keyword evidence="2" id="KW-0805">Transcription regulation</keyword>
<keyword evidence="5" id="KW-0539">Nucleus</keyword>
<evidence type="ECO:0000256" key="6">
    <source>
        <dbReference type="SAM" id="MobiDB-lite"/>
    </source>
</evidence>
<evidence type="ECO:0000256" key="1">
    <source>
        <dbReference type="ARBA" id="ARBA00004123"/>
    </source>
</evidence>
<dbReference type="GO" id="GO:0003677">
    <property type="term" value="F:DNA binding"/>
    <property type="evidence" value="ECO:0007669"/>
    <property type="project" value="UniProtKB-KW"/>
</dbReference>
<evidence type="ECO:0000313" key="8">
    <source>
        <dbReference type="Proteomes" id="UP001152484"/>
    </source>
</evidence>
<comment type="caution">
    <text evidence="7">The sequence shown here is derived from an EMBL/GenBank/DDBJ whole genome shotgun (WGS) entry which is preliminary data.</text>
</comment>
<keyword evidence="4" id="KW-0804">Transcription</keyword>